<gene>
    <name evidence="14 17" type="primary">hisI</name>
    <name evidence="17" type="ORF">CTKZ_01440</name>
</gene>
<dbReference type="AlphaFoldDB" id="A0A401UVF0"/>
<evidence type="ECO:0000256" key="7">
    <source>
        <dbReference type="ARBA" id="ARBA00022490"/>
    </source>
</evidence>
<feature type="binding site" evidence="14">
    <location>
        <position position="88"/>
    </location>
    <ligand>
        <name>Mg(2+)</name>
        <dbReference type="ChEBI" id="CHEBI:18420"/>
    </ligand>
</feature>
<comment type="subunit">
    <text evidence="14">Homodimer.</text>
</comment>
<reference evidence="17 18" key="1">
    <citation type="submission" date="2018-11" db="EMBL/GenBank/DDBJ databases">
        <title>Draft genome sequence of Cellulomonas takizawaensis strain TKZ-21.</title>
        <authorList>
            <person name="Yamamura H."/>
            <person name="Hayashi T."/>
            <person name="Hamada M."/>
            <person name="Serisawa Y."/>
            <person name="Matsuyama K."/>
            <person name="Nakagawa Y."/>
            <person name="Otoguro M."/>
            <person name="Yanagida F."/>
            <person name="Hayakawa M."/>
        </authorList>
    </citation>
    <scope>NUCLEOTIDE SEQUENCE [LARGE SCALE GENOMIC DNA]</scope>
    <source>
        <strain evidence="17 18">TKZ-21</strain>
    </source>
</reference>
<keyword evidence="10 14" id="KW-0378">Hydrolase</keyword>
<evidence type="ECO:0000256" key="12">
    <source>
        <dbReference type="ARBA" id="ARBA00022842"/>
    </source>
</evidence>
<keyword evidence="11 14" id="KW-0862">Zinc</keyword>
<comment type="subcellular location">
    <subcellularLocation>
        <location evidence="14">Cytoplasm</location>
    </subcellularLocation>
</comment>
<feature type="compositionally biased region" description="Low complexity" evidence="15">
    <location>
        <begin position="135"/>
        <end position="153"/>
    </location>
</feature>
<evidence type="ECO:0000259" key="16">
    <source>
        <dbReference type="Pfam" id="PF01502"/>
    </source>
</evidence>
<dbReference type="GO" id="GO:0000287">
    <property type="term" value="F:magnesium ion binding"/>
    <property type="evidence" value="ECO:0007669"/>
    <property type="project" value="UniProtKB-UniRule"/>
</dbReference>
<protein>
    <recommendedName>
        <fullName evidence="14">Phosphoribosyl-AMP cyclohydrolase</fullName>
        <shortName evidence="14">PRA-CH</shortName>
        <ecNumber evidence="14">3.5.4.19</ecNumber>
    </recommendedName>
</protein>
<dbReference type="SUPFAM" id="SSF141734">
    <property type="entry name" value="HisI-like"/>
    <property type="match status" value="1"/>
</dbReference>
<comment type="similarity">
    <text evidence="6">In the N-terminal section; belongs to the PRA-CH family.</text>
</comment>
<dbReference type="InterPro" id="IPR026660">
    <property type="entry name" value="PRA-CH"/>
</dbReference>
<keyword evidence="7 14" id="KW-0963">Cytoplasm</keyword>
<evidence type="ECO:0000256" key="1">
    <source>
        <dbReference type="ARBA" id="ARBA00000024"/>
    </source>
</evidence>
<feature type="domain" description="Phosphoribosyl-AMP cyclohydrolase" evidence="16">
    <location>
        <begin position="41"/>
        <end position="114"/>
    </location>
</feature>
<dbReference type="EC" id="3.5.4.19" evidence="14"/>
<comment type="catalytic activity">
    <reaction evidence="1 14">
        <text>1-(5-phospho-beta-D-ribosyl)-5'-AMP + H2O = 1-(5-phospho-beta-D-ribosyl)-5-[(5-phospho-beta-D-ribosylamino)methylideneamino]imidazole-4-carboxamide</text>
        <dbReference type="Rhea" id="RHEA:20049"/>
        <dbReference type="ChEBI" id="CHEBI:15377"/>
        <dbReference type="ChEBI" id="CHEBI:58435"/>
        <dbReference type="ChEBI" id="CHEBI:59457"/>
        <dbReference type="EC" id="3.5.4.19"/>
    </reaction>
</comment>
<evidence type="ECO:0000313" key="18">
    <source>
        <dbReference type="Proteomes" id="UP000288246"/>
    </source>
</evidence>
<dbReference type="FunFam" id="3.10.20.810:FF:000001">
    <property type="entry name" value="Histidine biosynthesis bifunctional protein HisIE"/>
    <property type="match status" value="1"/>
</dbReference>
<evidence type="ECO:0000256" key="10">
    <source>
        <dbReference type="ARBA" id="ARBA00022801"/>
    </source>
</evidence>
<dbReference type="Pfam" id="PF01502">
    <property type="entry name" value="PRA-CH"/>
    <property type="match status" value="1"/>
</dbReference>
<feature type="binding site" evidence="14">
    <location>
        <position position="92"/>
    </location>
    <ligand>
        <name>Mg(2+)</name>
        <dbReference type="ChEBI" id="CHEBI:18420"/>
    </ligand>
</feature>
<dbReference type="Gene3D" id="3.10.20.810">
    <property type="entry name" value="Phosphoribosyl-AMP cyclohydrolase"/>
    <property type="match status" value="1"/>
</dbReference>
<evidence type="ECO:0000256" key="4">
    <source>
        <dbReference type="ARBA" id="ARBA00005204"/>
    </source>
</evidence>
<feature type="region of interest" description="Disordered" evidence="15">
    <location>
        <begin position="129"/>
        <end position="153"/>
    </location>
</feature>
<accession>A0A401UVF0</accession>
<feature type="binding site" evidence="14">
    <location>
        <position position="105"/>
    </location>
    <ligand>
        <name>Zn(2+)</name>
        <dbReference type="ChEBI" id="CHEBI:29105"/>
        <note>ligand shared between dimeric partners</note>
    </ligand>
</feature>
<evidence type="ECO:0000256" key="11">
    <source>
        <dbReference type="ARBA" id="ARBA00022833"/>
    </source>
</evidence>
<keyword evidence="13 14" id="KW-0368">Histidine biosynthesis</keyword>
<keyword evidence="9 14" id="KW-0479">Metal-binding</keyword>
<comment type="similarity">
    <text evidence="5">In the C-terminal section; belongs to the PRA-PH family.</text>
</comment>
<feature type="binding site" evidence="14">
    <location>
        <position position="90"/>
    </location>
    <ligand>
        <name>Mg(2+)</name>
        <dbReference type="ChEBI" id="CHEBI:18420"/>
    </ligand>
</feature>
<evidence type="ECO:0000256" key="14">
    <source>
        <dbReference type="HAMAP-Rule" id="MF_01021"/>
    </source>
</evidence>
<proteinExistence type="inferred from homology"/>
<comment type="pathway">
    <text evidence="3 14">Amino-acid biosynthesis; L-histidine biosynthesis; L-histidine from 5-phospho-alpha-D-ribose 1-diphosphate: step 3/9.</text>
</comment>
<dbReference type="NCBIfam" id="NF000768">
    <property type="entry name" value="PRK00051.1"/>
    <property type="match status" value="1"/>
</dbReference>
<evidence type="ECO:0000256" key="6">
    <source>
        <dbReference type="ARBA" id="ARBA00008299"/>
    </source>
</evidence>
<evidence type="ECO:0000256" key="2">
    <source>
        <dbReference type="ARBA" id="ARBA00001460"/>
    </source>
</evidence>
<name>A0A401UVF0_9CELL</name>
<dbReference type="Proteomes" id="UP000288246">
    <property type="component" value="Unassembled WGS sequence"/>
</dbReference>
<evidence type="ECO:0000313" key="17">
    <source>
        <dbReference type="EMBL" id="GCD18582.1"/>
    </source>
</evidence>
<evidence type="ECO:0000256" key="9">
    <source>
        <dbReference type="ARBA" id="ARBA00022723"/>
    </source>
</evidence>
<comment type="cofactor">
    <cofactor evidence="14">
        <name>Zn(2+)</name>
        <dbReference type="ChEBI" id="CHEBI:29105"/>
    </cofactor>
    <text evidence="14">Binds 1 zinc ion per subunit.</text>
</comment>
<comment type="similarity">
    <text evidence="14">Belongs to the PRA-CH family.</text>
</comment>
<comment type="caution">
    <text evidence="17">The sequence shown here is derived from an EMBL/GenBank/DDBJ whole genome shotgun (WGS) entry which is preliminary data.</text>
</comment>
<keyword evidence="18" id="KW-1185">Reference proteome</keyword>
<dbReference type="GO" id="GO:0000105">
    <property type="term" value="P:L-histidine biosynthetic process"/>
    <property type="evidence" value="ECO:0007669"/>
    <property type="project" value="UniProtKB-UniRule"/>
</dbReference>
<organism evidence="17 18">
    <name type="scientific">Cellulomonas algicola</name>
    <dbReference type="NCBI Taxonomy" id="2071633"/>
    <lineage>
        <taxon>Bacteria</taxon>
        <taxon>Bacillati</taxon>
        <taxon>Actinomycetota</taxon>
        <taxon>Actinomycetes</taxon>
        <taxon>Micrococcales</taxon>
        <taxon>Cellulomonadaceae</taxon>
        <taxon>Cellulomonas</taxon>
    </lineage>
</organism>
<dbReference type="RefSeq" id="WP_124341137.1">
    <property type="nucleotide sequence ID" value="NZ_BHYL01000013.1"/>
</dbReference>
<sequence>MPRENPSATLLDPQVAQRLRHDEHGLVAAVVQQHDTREVLMVGWMDDEALHRTLTTGRVTFWSRSRQEYWRKGDTSGHAQYVKAVSLDCDGDALLVEVDQVGAACHTGTRTCFEAGGPLAVVAGHRPVPAPAAAPAPADAPAAADAPAPEGDA</sequence>
<keyword evidence="12 14" id="KW-0460">Magnesium</keyword>
<dbReference type="UniPathway" id="UPA00031">
    <property type="reaction ID" value="UER00008"/>
</dbReference>
<evidence type="ECO:0000256" key="3">
    <source>
        <dbReference type="ARBA" id="ARBA00005169"/>
    </source>
</evidence>
<comment type="catalytic activity">
    <reaction evidence="2">
        <text>1-(5-phospho-beta-D-ribosyl)-ATP + H2O = 1-(5-phospho-beta-D-ribosyl)-5'-AMP + diphosphate + H(+)</text>
        <dbReference type="Rhea" id="RHEA:22828"/>
        <dbReference type="ChEBI" id="CHEBI:15377"/>
        <dbReference type="ChEBI" id="CHEBI:15378"/>
        <dbReference type="ChEBI" id="CHEBI:33019"/>
        <dbReference type="ChEBI" id="CHEBI:59457"/>
        <dbReference type="ChEBI" id="CHEBI:73183"/>
        <dbReference type="EC" id="3.6.1.31"/>
    </reaction>
</comment>
<dbReference type="OrthoDB" id="9795769at2"/>
<comment type="function">
    <text evidence="14">Catalyzes the hydrolysis of the adenine ring of phosphoribosyl-AMP.</text>
</comment>
<dbReference type="PANTHER" id="PTHR42945">
    <property type="entry name" value="HISTIDINE BIOSYNTHESIS BIFUNCTIONAL PROTEIN"/>
    <property type="match status" value="1"/>
</dbReference>
<comment type="cofactor">
    <cofactor evidence="14">
        <name>Mg(2+)</name>
        <dbReference type="ChEBI" id="CHEBI:18420"/>
    </cofactor>
    <text evidence="14">Binds 1 Mg(2+) ion per subunit.</text>
</comment>
<dbReference type="EMBL" id="BHYL01000013">
    <property type="protein sequence ID" value="GCD18582.1"/>
    <property type="molecule type" value="Genomic_DNA"/>
</dbReference>
<feature type="binding site" evidence="14">
    <location>
        <position position="89"/>
    </location>
    <ligand>
        <name>Zn(2+)</name>
        <dbReference type="ChEBI" id="CHEBI:29105"/>
        <note>ligand shared between dimeric partners</note>
    </ligand>
</feature>
<dbReference type="InterPro" id="IPR038019">
    <property type="entry name" value="PRib_AMP_CycHydrolase_sf"/>
</dbReference>
<dbReference type="GO" id="GO:0004635">
    <property type="term" value="F:phosphoribosyl-AMP cyclohydrolase activity"/>
    <property type="evidence" value="ECO:0007669"/>
    <property type="project" value="UniProtKB-UniRule"/>
</dbReference>
<dbReference type="GO" id="GO:0005737">
    <property type="term" value="C:cytoplasm"/>
    <property type="evidence" value="ECO:0007669"/>
    <property type="project" value="UniProtKB-SubCell"/>
</dbReference>
<dbReference type="HAMAP" id="MF_01021">
    <property type="entry name" value="HisI"/>
    <property type="match status" value="1"/>
</dbReference>
<evidence type="ECO:0000256" key="13">
    <source>
        <dbReference type="ARBA" id="ARBA00023102"/>
    </source>
</evidence>
<evidence type="ECO:0000256" key="5">
    <source>
        <dbReference type="ARBA" id="ARBA00007731"/>
    </source>
</evidence>
<dbReference type="GO" id="GO:0004636">
    <property type="term" value="F:phosphoribosyl-ATP diphosphatase activity"/>
    <property type="evidence" value="ECO:0007669"/>
    <property type="project" value="UniProtKB-EC"/>
</dbReference>
<comment type="pathway">
    <text evidence="4">Amino-acid biosynthesis; L-histidine biosynthesis; L-histidine from 5-phospho-alpha-D-ribose 1-diphosphate: step 2/9.</text>
</comment>
<evidence type="ECO:0000256" key="8">
    <source>
        <dbReference type="ARBA" id="ARBA00022605"/>
    </source>
</evidence>
<dbReference type="InterPro" id="IPR002496">
    <property type="entry name" value="PRib_AMP_CycHydrolase_dom"/>
</dbReference>
<feature type="binding site" evidence="14">
    <location>
        <position position="112"/>
    </location>
    <ligand>
        <name>Zn(2+)</name>
        <dbReference type="ChEBI" id="CHEBI:29105"/>
        <note>ligand shared between dimeric partners</note>
    </ligand>
</feature>
<evidence type="ECO:0000256" key="15">
    <source>
        <dbReference type="SAM" id="MobiDB-lite"/>
    </source>
</evidence>
<dbReference type="PANTHER" id="PTHR42945:SF11">
    <property type="entry name" value="PHOSPHORIBOSYL-AMP CYCLOHYDROLASE"/>
    <property type="match status" value="1"/>
</dbReference>
<dbReference type="GO" id="GO:0008270">
    <property type="term" value="F:zinc ion binding"/>
    <property type="evidence" value="ECO:0007669"/>
    <property type="project" value="UniProtKB-UniRule"/>
</dbReference>
<keyword evidence="8 14" id="KW-0028">Amino-acid biosynthesis</keyword>